<evidence type="ECO:0000259" key="6">
    <source>
        <dbReference type="PROSITE" id="PS50238"/>
    </source>
</evidence>
<dbReference type="GO" id="GO:0005096">
    <property type="term" value="F:GTPase activator activity"/>
    <property type="evidence" value="ECO:0007669"/>
    <property type="project" value="UniProtKB-KW"/>
</dbReference>
<keyword evidence="2" id="KW-0862">Zinc</keyword>
<dbReference type="SMART" id="SM00105">
    <property type="entry name" value="ArfGap"/>
    <property type="match status" value="1"/>
</dbReference>
<dbReference type="InterPro" id="IPR052227">
    <property type="entry name" value="Arf-Rho-GAP_ANK-PH_domain"/>
</dbReference>
<dbReference type="KEGG" id="tad:TRIADDRAFT_59978"/>
<dbReference type="InterPro" id="IPR008936">
    <property type="entry name" value="Rho_GTPase_activation_prot"/>
</dbReference>
<dbReference type="AlphaFoldDB" id="B3S6Z1"/>
<dbReference type="PROSITE" id="PS50003">
    <property type="entry name" value="PH_DOMAIN"/>
    <property type="match status" value="3"/>
</dbReference>
<evidence type="ECO:0000259" key="5">
    <source>
        <dbReference type="PROSITE" id="PS50115"/>
    </source>
</evidence>
<gene>
    <name evidence="7" type="ORF">TRIADDRAFT_59978</name>
</gene>
<dbReference type="Proteomes" id="UP000009022">
    <property type="component" value="Unassembled WGS sequence"/>
</dbReference>
<keyword evidence="8" id="KW-1185">Reference proteome</keyword>
<feature type="compositionally biased region" description="Pro residues" evidence="3">
    <location>
        <begin position="36"/>
        <end position="47"/>
    </location>
</feature>
<keyword evidence="2" id="KW-0479">Metal-binding</keyword>
<dbReference type="PROSITE" id="PS50238">
    <property type="entry name" value="RHOGAP"/>
    <property type="match status" value="1"/>
</dbReference>
<evidence type="ECO:0000256" key="1">
    <source>
        <dbReference type="ARBA" id="ARBA00022468"/>
    </source>
</evidence>
<dbReference type="CTD" id="6757290"/>
<dbReference type="InterPro" id="IPR038508">
    <property type="entry name" value="ArfGAP_dom_sf"/>
</dbReference>
<dbReference type="OrthoDB" id="6021192at2759"/>
<dbReference type="GO" id="GO:0008270">
    <property type="term" value="F:zinc ion binding"/>
    <property type="evidence" value="ECO:0007669"/>
    <property type="project" value="UniProtKB-KW"/>
</dbReference>
<dbReference type="InterPro" id="IPR037278">
    <property type="entry name" value="ARFGAP/RecO"/>
</dbReference>
<dbReference type="PhylomeDB" id="B3S6Z1"/>
<dbReference type="RefSeq" id="XP_002116077.1">
    <property type="nucleotide sequence ID" value="XM_002116041.1"/>
</dbReference>
<dbReference type="Gene3D" id="1.10.220.150">
    <property type="entry name" value="Arf GTPase activating protein"/>
    <property type="match status" value="1"/>
</dbReference>
<feature type="compositionally biased region" description="Polar residues" evidence="3">
    <location>
        <begin position="163"/>
        <end position="177"/>
    </location>
</feature>
<feature type="compositionally biased region" description="Basic and acidic residues" evidence="3">
    <location>
        <begin position="48"/>
        <end position="59"/>
    </location>
</feature>
<keyword evidence="2" id="KW-0863">Zinc-finger</keyword>
<dbReference type="Pfam" id="PF00169">
    <property type="entry name" value="PH"/>
    <property type="match status" value="2"/>
</dbReference>
<dbReference type="GeneID" id="6757290"/>
<accession>B3S6Z1</accession>
<dbReference type="SUPFAM" id="SSF50729">
    <property type="entry name" value="PH domain-like"/>
    <property type="match status" value="3"/>
</dbReference>
<dbReference type="STRING" id="10228.B3S6Z1"/>
<dbReference type="CDD" id="cd08833">
    <property type="entry name" value="ArfGap_GIT"/>
    <property type="match status" value="1"/>
</dbReference>
<feature type="domain" description="Arf-GAP" evidence="5">
    <location>
        <begin position="440"/>
        <end position="563"/>
    </location>
</feature>
<dbReference type="InterPro" id="IPR000198">
    <property type="entry name" value="RhoGAP_dom"/>
</dbReference>
<dbReference type="Gene3D" id="1.10.555.10">
    <property type="entry name" value="Rho GTPase activation protein"/>
    <property type="match status" value="1"/>
</dbReference>
<dbReference type="PANTHER" id="PTHR45899:SF2">
    <property type="entry name" value="RHO GTPASE ACTIVATING PROTEIN AT 15B, ISOFORM C"/>
    <property type="match status" value="1"/>
</dbReference>
<organism evidence="7 8">
    <name type="scientific">Trichoplax adhaerens</name>
    <name type="common">Trichoplax reptans</name>
    <dbReference type="NCBI Taxonomy" id="10228"/>
    <lineage>
        <taxon>Eukaryota</taxon>
        <taxon>Metazoa</taxon>
        <taxon>Placozoa</taxon>
        <taxon>Uniplacotomia</taxon>
        <taxon>Trichoplacea</taxon>
        <taxon>Trichoplacidae</taxon>
        <taxon>Trichoplax</taxon>
    </lineage>
</organism>
<dbReference type="Pfam" id="PF01412">
    <property type="entry name" value="ArfGap"/>
    <property type="match status" value="1"/>
</dbReference>
<proteinExistence type="predicted"/>
<feature type="domain" description="PH" evidence="4">
    <location>
        <begin position="335"/>
        <end position="425"/>
    </location>
</feature>
<name>B3S6Z1_TRIAD</name>
<dbReference type="InterPro" id="IPR001849">
    <property type="entry name" value="PH_domain"/>
</dbReference>
<evidence type="ECO:0000313" key="8">
    <source>
        <dbReference type="Proteomes" id="UP000009022"/>
    </source>
</evidence>
<dbReference type="SMART" id="SM00324">
    <property type="entry name" value="RhoGAP"/>
    <property type="match status" value="1"/>
</dbReference>
<dbReference type="PANTHER" id="PTHR45899">
    <property type="entry name" value="RHO GTPASE ACTIVATING PROTEIN AT 15B, ISOFORM C"/>
    <property type="match status" value="1"/>
</dbReference>
<evidence type="ECO:0000256" key="2">
    <source>
        <dbReference type="PROSITE-ProRule" id="PRU00288"/>
    </source>
</evidence>
<feature type="domain" description="PH" evidence="4">
    <location>
        <begin position="621"/>
        <end position="710"/>
    </location>
</feature>
<evidence type="ECO:0000256" key="3">
    <source>
        <dbReference type="SAM" id="MobiDB-lite"/>
    </source>
</evidence>
<dbReference type="SUPFAM" id="SSF48350">
    <property type="entry name" value="GTPase activation domain, GAP"/>
    <property type="match status" value="1"/>
</dbReference>
<feature type="domain" description="PH" evidence="4">
    <location>
        <begin position="224"/>
        <end position="319"/>
    </location>
</feature>
<feature type="domain" description="Rho-GAP" evidence="6">
    <location>
        <begin position="714"/>
        <end position="902"/>
    </location>
</feature>
<protein>
    <submittedName>
        <fullName evidence="7">Uncharacterized protein</fullName>
    </submittedName>
</protein>
<keyword evidence="1" id="KW-0343">GTPase activation</keyword>
<dbReference type="GO" id="GO:0007165">
    <property type="term" value="P:signal transduction"/>
    <property type="evidence" value="ECO:0007669"/>
    <property type="project" value="InterPro"/>
</dbReference>
<dbReference type="InterPro" id="IPR011993">
    <property type="entry name" value="PH-like_dom_sf"/>
</dbReference>
<dbReference type="Pfam" id="PF00620">
    <property type="entry name" value="RhoGAP"/>
    <property type="match status" value="1"/>
</dbReference>
<reference evidence="7 8" key="1">
    <citation type="journal article" date="2008" name="Nature">
        <title>The Trichoplax genome and the nature of placozoans.</title>
        <authorList>
            <person name="Srivastava M."/>
            <person name="Begovic E."/>
            <person name="Chapman J."/>
            <person name="Putnam N.H."/>
            <person name="Hellsten U."/>
            <person name="Kawashima T."/>
            <person name="Kuo A."/>
            <person name="Mitros T."/>
            <person name="Salamov A."/>
            <person name="Carpenter M.L."/>
            <person name="Signorovitch A.Y."/>
            <person name="Moreno M.A."/>
            <person name="Kamm K."/>
            <person name="Grimwood J."/>
            <person name="Schmutz J."/>
            <person name="Shapiro H."/>
            <person name="Grigoriev I.V."/>
            <person name="Buss L.W."/>
            <person name="Schierwater B."/>
            <person name="Dellaporta S.L."/>
            <person name="Rokhsar D.S."/>
        </authorList>
    </citation>
    <scope>NUCLEOTIDE SEQUENCE [LARGE SCALE GENOMIC DNA]</scope>
    <source>
        <strain evidence="7 8">Grell-BS-1999</strain>
    </source>
</reference>
<dbReference type="SMART" id="SM00233">
    <property type="entry name" value="PH"/>
    <property type="match status" value="3"/>
</dbReference>
<evidence type="ECO:0000313" key="7">
    <source>
        <dbReference type="EMBL" id="EDV21477.1"/>
    </source>
</evidence>
<feature type="compositionally biased region" description="Polar residues" evidence="3">
    <location>
        <begin position="99"/>
        <end position="120"/>
    </location>
</feature>
<dbReference type="PROSITE" id="PS50115">
    <property type="entry name" value="ARFGAP"/>
    <property type="match status" value="1"/>
</dbReference>
<dbReference type="PRINTS" id="PR00405">
    <property type="entry name" value="REVINTRACTNG"/>
</dbReference>
<dbReference type="Gene3D" id="2.30.29.30">
    <property type="entry name" value="Pleckstrin-homology domain (PH domain)/Phosphotyrosine-binding domain (PTB)"/>
    <property type="match status" value="3"/>
</dbReference>
<sequence>MTDIKPKVRPARRPPEPQPAVANSSSPYSNIRPPNRKPPPPVPPPRPDLLHRTSSEHGADATSSTPKEKVGHMNRQSSFPEVYRPKPPTPTRNRDSLSEESAYQSIRDSSIHQSFYQLDDSSTDSDYHIYAHGPIPEQNPTPAKQRPGRLPPELPKSVENRSPRTPTSPASYVQSSPRAPPNSLIEPPPIAVEEDDETADWITVQHSFQPFISKPEDAKKAASSMAREGYLTVSKSRIPSEKIWVKYDSKTLKFYDNEEKNKLLDIVPVSEMKSAEIKSDNAKSGFKFVLDTFPEQYNFKTGTFEDVQLWVMALTSGIIKETRRVEELTGGNMENPTKAGYLKRSGGKKLFMVIKDQYICCYHNQQDYLDNKVLRRIDSKTSSVRIQDRAKYKFILSLCDKELKLQAENEEDMLAWISTIQGAIKIALQNLDDGGSLPAMEVKKYIYHNSSNRICADCLSRDPEWAVINLGITICEKCAGFHRKISTDFSKVKSITLDSKWTPARIKLFQEIGNKNSNKFFQYAITQYDKINPNVNDVQRLEFIKSKYVKKEFYQFSKFKGDAKGLGEALCEVVKTDNILETLNLLLSGADELLQAHYDDLGGEMLNPGKLSSVKLPPSSEIIKQGYLDKKGPQTYDRFLKRYFVLTPKELIYHKDASVAGRISVSSITDVSVQGNCEIVISTQQRSYTCRASNAEEAREWVEAITWKIKVFEVPIEHQDTADGIPYVVDTCIRFIAEYGLQEEGIYRKSGRNNMVEQLRKAFNADAANVVIDPEVYSVHDVASTLKKYFRTLPESIFTQRRSDSIICTYSINSKSEKIEALKGFLDDLPEVNYRTCRYLIKHLVSVSEHYRINLMSVDNLALVFTPTLFQLQHSNEEMAIGEVDIALGSLHDIIAEHEVLFRKFDDTLSSKEMLPRKSCGYQAFIAF</sequence>
<dbReference type="InterPro" id="IPR001164">
    <property type="entry name" value="ArfGAP_dom"/>
</dbReference>
<dbReference type="EMBL" id="DS985253">
    <property type="protein sequence ID" value="EDV21477.1"/>
    <property type="molecule type" value="Genomic_DNA"/>
</dbReference>
<feature type="region of interest" description="Disordered" evidence="3">
    <location>
        <begin position="1"/>
        <end position="184"/>
    </location>
</feature>
<dbReference type="InParanoid" id="B3S6Z1"/>
<evidence type="ECO:0000259" key="4">
    <source>
        <dbReference type="PROSITE" id="PS50003"/>
    </source>
</evidence>
<dbReference type="eggNOG" id="KOG1117">
    <property type="taxonomic scope" value="Eukaryota"/>
</dbReference>
<dbReference type="SUPFAM" id="SSF57863">
    <property type="entry name" value="ArfGap/RecO-like zinc finger"/>
    <property type="match status" value="1"/>
</dbReference>
<dbReference type="HOGENOM" id="CLU_315068_0_0_1"/>